<dbReference type="EMBL" id="JAHRIQ010035982">
    <property type="protein sequence ID" value="MEQ2232735.1"/>
    <property type="molecule type" value="Genomic_DNA"/>
</dbReference>
<dbReference type="Proteomes" id="UP001482620">
    <property type="component" value="Unassembled WGS sequence"/>
</dbReference>
<gene>
    <name evidence="2" type="ORF">ILYODFUR_014509</name>
</gene>
<feature type="region of interest" description="Disordered" evidence="1">
    <location>
        <begin position="26"/>
        <end position="97"/>
    </location>
</feature>
<evidence type="ECO:0000256" key="1">
    <source>
        <dbReference type="SAM" id="MobiDB-lite"/>
    </source>
</evidence>
<accession>A0ABV0TIM5</accession>
<protein>
    <submittedName>
        <fullName evidence="2">Uncharacterized protein</fullName>
    </submittedName>
</protein>
<keyword evidence="3" id="KW-1185">Reference proteome</keyword>
<name>A0ABV0TIM5_9TELE</name>
<comment type="caution">
    <text evidence="2">The sequence shown here is derived from an EMBL/GenBank/DDBJ whole genome shotgun (WGS) entry which is preliminary data.</text>
</comment>
<evidence type="ECO:0000313" key="3">
    <source>
        <dbReference type="Proteomes" id="UP001482620"/>
    </source>
</evidence>
<proteinExistence type="predicted"/>
<feature type="compositionally biased region" description="Low complexity" evidence="1">
    <location>
        <begin position="56"/>
        <end position="73"/>
    </location>
</feature>
<evidence type="ECO:0000313" key="2">
    <source>
        <dbReference type="EMBL" id="MEQ2232735.1"/>
    </source>
</evidence>
<sequence length="152" mass="16036">MNPGTKVSRTNCHLILFLVNQARYEGFKDEPPPDPVPGLADEGSPGPVSASDGLPGSASASEGSSGSASTSEGLPVLASASEGSPRRQKRFNNKSSAREDCLKEIFLSSVLIILAEWKQIISAAGKPLGCQRKLQSDRMKPSYFLISCGAID</sequence>
<organism evidence="2 3">
    <name type="scientific">Ilyodon furcidens</name>
    <name type="common">goldbreast splitfin</name>
    <dbReference type="NCBI Taxonomy" id="33524"/>
    <lineage>
        <taxon>Eukaryota</taxon>
        <taxon>Metazoa</taxon>
        <taxon>Chordata</taxon>
        <taxon>Craniata</taxon>
        <taxon>Vertebrata</taxon>
        <taxon>Euteleostomi</taxon>
        <taxon>Actinopterygii</taxon>
        <taxon>Neopterygii</taxon>
        <taxon>Teleostei</taxon>
        <taxon>Neoteleostei</taxon>
        <taxon>Acanthomorphata</taxon>
        <taxon>Ovalentaria</taxon>
        <taxon>Atherinomorphae</taxon>
        <taxon>Cyprinodontiformes</taxon>
        <taxon>Goodeidae</taxon>
        <taxon>Ilyodon</taxon>
    </lineage>
</organism>
<reference evidence="2 3" key="1">
    <citation type="submission" date="2021-06" db="EMBL/GenBank/DDBJ databases">
        <authorList>
            <person name="Palmer J.M."/>
        </authorList>
    </citation>
    <scope>NUCLEOTIDE SEQUENCE [LARGE SCALE GENOMIC DNA]</scope>
    <source>
        <strain evidence="3">if_2019</strain>
        <tissue evidence="2">Muscle</tissue>
    </source>
</reference>